<dbReference type="GO" id="GO:0006935">
    <property type="term" value="P:chemotaxis"/>
    <property type="evidence" value="ECO:0007669"/>
    <property type="project" value="UniProtKB-KW"/>
</dbReference>
<dbReference type="SMART" id="SM00283">
    <property type="entry name" value="MA"/>
    <property type="match status" value="1"/>
</dbReference>
<keyword evidence="5" id="KW-0472">Membrane</keyword>
<evidence type="ECO:0000313" key="9">
    <source>
        <dbReference type="Proteomes" id="UP000256779"/>
    </source>
</evidence>
<dbReference type="InterPro" id="IPR051310">
    <property type="entry name" value="MCP_chemotaxis"/>
</dbReference>
<accession>A0A3D9LH62</accession>
<name>A0A3D9LH62_MARFU</name>
<feature type="transmembrane region" description="Helical" evidence="5">
    <location>
        <begin position="83"/>
        <end position="100"/>
    </location>
</feature>
<dbReference type="GO" id="GO:0005886">
    <property type="term" value="C:plasma membrane"/>
    <property type="evidence" value="ECO:0007669"/>
    <property type="project" value="TreeGrafter"/>
</dbReference>
<feature type="domain" description="HAMP" evidence="7">
    <location>
        <begin position="282"/>
        <end position="334"/>
    </location>
</feature>
<feature type="transmembrane region" description="Helical" evidence="5">
    <location>
        <begin position="54"/>
        <end position="71"/>
    </location>
</feature>
<dbReference type="SMART" id="SM00304">
    <property type="entry name" value="HAMP"/>
    <property type="match status" value="1"/>
</dbReference>
<dbReference type="Pfam" id="PF00015">
    <property type="entry name" value="MCPsignal"/>
    <property type="match status" value="1"/>
</dbReference>
<evidence type="ECO:0000256" key="2">
    <source>
        <dbReference type="ARBA" id="ARBA00029447"/>
    </source>
</evidence>
<keyword evidence="3" id="KW-0807">Transducer</keyword>
<evidence type="ECO:0000256" key="1">
    <source>
        <dbReference type="ARBA" id="ARBA00022500"/>
    </source>
</evidence>
<dbReference type="PANTHER" id="PTHR43531:SF11">
    <property type="entry name" value="METHYL-ACCEPTING CHEMOTAXIS PROTEIN 3"/>
    <property type="match status" value="1"/>
</dbReference>
<feature type="transmembrane region" description="Helical" evidence="5">
    <location>
        <begin position="25"/>
        <end position="48"/>
    </location>
</feature>
<protein>
    <submittedName>
        <fullName evidence="8">Methyl-accepting chemotaxis protein</fullName>
    </submittedName>
</protein>
<sequence>MKAILKNLLYAGTSQETEEAIKSRVYYTNCLVVFAIPIVAVLTLALIVSGLGEVALEALFVLPVFVIGYALNVGGWHRAGRVFLVFGMVCYEVFTFYYFNLLYIEQGVDAGIMRVQVNKIYLWPVIIGTAIIFDLQRERKLFNFTLVGSLLCYVFFESIQSALGLPVDELPYEQADMNSFNIAARTVAAIVAFELYLIVNMHQKFEKKISEQTRIAESKNEEVIRQNAILEEAQLRLGDTIEETNRLIKEVVESGNYSLRMHVDEQNGQWSDLATSINSLFESLVAPFSELNRVINQMSRGNLTERFRMECQGEVARLGENLNNALENVSDLLNDINDQSQNIRRVAVISQENSDQVNRQVVEIAQTMNEISAGAANQVTQVNATSELITNIRQFSGQIDSQAATINQTASEGVEICQTGSQTIEQVGDSMHEILNYFEKSRSSIQELGTNSAEISKILGIIEVIVSQTNLLSLNAAIEAAQAGDAGRGFSVIASEIRQLVEQSRDSVKQIEALVANVQYSANTTEQLITDMNSVVQAGGAHTSEAKRSFAEMAASYEETFRLSNEIAQSTKRQYSDVNEIASRVEKIVVITEETAAGAEQAATSTQQMSNLMQSYHGIAADVTRIADELTGNTGRFVMDGEATKRASADEVIAERG</sequence>
<keyword evidence="1" id="KW-0145">Chemotaxis</keyword>
<feature type="coiled-coil region" evidence="4">
    <location>
        <begin position="315"/>
        <end position="342"/>
    </location>
</feature>
<dbReference type="InterPro" id="IPR003660">
    <property type="entry name" value="HAMP_dom"/>
</dbReference>
<dbReference type="Pfam" id="PF18947">
    <property type="entry name" value="HAMP_2"/>
    <property type="match status" value="1"/>
</dbReference>
<dbReference type="PANTHER" id="PTHR43531">
    <property type="entry name" value="PROTEIN ICFG"/>
    <property type="match status" value="1"/>
</dbReference>
<dbReference type="PROSITE" id="PS50111">
    <property type="entry name" value="CHEMOTAXIS_TRANSDUC_2"/>
    <property type="match status" value="1"/>
</dbReference>
<keyword evidence="5" id="KW-0812">Transmembrane</keyword>
<organism evidence="8 9">
    <name type="scientific">Marinoscillum furvescens DSM 4134</name>
    <dbReference type="NCBI Taxonomy" id="1122208"/>
    <lineage>
        <taxon>Bacteria</taxon>
        <taxon>Pseudomonadati</taxon>
        <taxon>Bacteroidota</taxon>
        <taxon>Cytophagia</taxon>
        <taxon>Cytophagales</taxon>
        <taxon>Reichenbachiellaceae</taxon>
        <taxon>Marinoscillum</taxon>
    </lineage>
</organism>
<proteinExistence type="inferred from homology"/>
<dbReference type="Gene3D" id="1.10.287.950">
    <property type="entry name" value="Methyl-accepting chemotaxis protein"/>
    <property type="match status" value="1"/>
</dbReference>
<gene>
    <name evidence="8" type="ORF">C7460_101467</name>
</gene>
<dbReference type="RefSeq" id="WP_115866439.1">
    <property type="nucleotide sequence ID" value="NZ_QREG01000001.1"/>
</dbReference>
<dbReference type="GO" id="GO:0007165">
    <property type="term" value="P:signal transduction"/>
    <property type="evidence" value="ECO:0007669"/>
    <property type="project" value="UniProtKB-KW"/>
</dbReference>
<feature type="domain" description="Methyl-accepting transducer" evidence="6">
    <location>
        <begin position="353"/>
        <end position="589"/>
    </location>
</feature>
<keyword evidence="5" id="KW-1133">Transmembrane helix</keyword>
<reference evidence="8 9" key="1">
    <citation type="submission" date="2018-07" db="EMBL/GenBank/DDBJ databases">
        <title>Genomic Encyclopedia of Type Strains, Phase IV (KMG-IV): sequencing the most valuable type-strain genomes for metagenomic binning, comparative biology and taxonomic classification.</title>
        <authorList>
            <person name="Goeker M."/>
        </authorList>
    </citation>
    <scope>NUCLEOTIDE SEQUENCE [LARGE SCALE GENOMIC DNA]</scope>
    <source>
        <strain evidence="8 9">DSM 4134</strain>
    </source>
</reference>
<dbReference type="InterPro" id="IPR004089">
    <property type="entry name" value="MCPsignal_dom"/>
</dbReference>
<keyword evidence="4" id="KW-0175">Coiled coil</keyword>
<dbReference type="PROSITE" id="PS50885">
    <property type="entry name" value="HAMP"/>
    <property type="match status" value="1"/>
</dbReference>
<evidence type="ECO:0000259" key="6">
    <source>
        <dbReference type="PROSITE" id="PS50111"/>
    </source>
</evidence>
<dbReference type="OrthoDB" id="1123498at2"/>
<comment type="caution">
    <text evidence="8">The sequence shown here is derived from an EMBL/GenBank/DDBJ whole genome shotgun (WGS) entry which is preliminary data.</text>
</comment>
<evidence type="ECO:0000313" key="8">
    <source>
        <dbReference type="EMBL" id="REE05948.1"/>
    </source>
</evidence>
<evidence type="ECO:0000256" key="3">
    <source>
        <dbReference type="PROSITE-ProRule" id="PRU00284"/>
    </source>
</evidence>
<dbReference type="Proteomes" id="UP000256779">
    <property type="component" value="Unassembled WGS sequence"/>
</dbReference>
<evidence type="ECO:0000256" key="5">
    <source>
        <dbReference type="SAM" id="Phobius"/>
    </source>
</evidence>
<dbReference type="Gene3D" id="1.20.120.1530">
    <property type="match status" value="1"/>
</dbReference>
<evidence type="ECO:0000259" key="7">
    <source>
        <dbReference type="PROSITE" id="PS50885"/>
    </source>
</evidence>
<evidence type="ECO:0000256" key="4">
    <source>
        <dbReference type="SAM" id="Coils"/>
    </source>
</evidence>
<keyword evidence="9" id="KW-1185">Reference proteome</keyword>
<dbReference type="GO" id="GO:0004888">
    <property type="term" value="F:transmembrane signaling receptor activity"/>
    <property type="evidence" value="ECO:0007669"/>
    <property type="project" value="TreeGrafter"/>
</dbReference>
<dbReference type="SUPFAM" id="SSF58104">
    <property type="entry name" value="Methyl-accepting chemotaxis protein (MCP) signaling domain"/>
    <property type="match status" value="1"/>
</dbReference>
<comment type="similarity">
    <text evidence="2">Belongs to the methyl-accepting chemotaxis (MCP) protein family.</text>
</comment>
<dbReference type="EMBL" id="QREG01000001">
    <property type="protein sequence ID" value="REE05948.1"/>
    <property type="molecule type" value="Genomic_DNA"/>
</dbReference>
<dbReference type="AlphaFoldDB" id="A0A3D9LH62"/>